<dbReference type="AlphaFoldDB" id="A0A1E7FG88"/>
<feature type="transmembrane region" description="Helical" evidence="1">
    <location>
        <begin position="152"/>
        <end position="170"/>
    </location>
</feature>
<dbReference type="EMBL" id="KV784358">
    <property type="protein sequence ID" value="OEU17045.1"/>
    <property type="molecule type" value="Genomic_DNA"/>
</dbReference>
<feature type="transmembrane region" description="Helical" evidence="1">
    <location>
        <begin position="235"/>
        <end position="254"/>
    </location>
</feature>
<dbReference type="KEGG" id="fcy:FRACYDRAFT_239647"/>
<sequence>MVLFAKAVTKIWVEPFLEAGAPEDTPIERQGCGPFDRQGGEFGLNYGEGFTFDETHLEEEFGYPNICTYWDYSPAREVVGMYFPLFEYSLVMYLLLDFVNTKLSYRRGELPEWYWMLMKIVTPINIILCIWFRMIFIFIAYDEPQLHTCAFLGLQITLISVAITNTLYVLQTGQSYPTIPISKSQTAVIASFYLILNVAISSVKIYATILIVLPGRGPDFYRHPTFIPGMILGKLVDTLWMIMNAVIPFGIAYVRMLNEEPITIVFTQNTPIYEGAQAQATETTNLVN</sequence>
<dbReference type="Proteomes" id="UP000095751">
    <property type="component" value="Unassembled WGS sequence"/>
</dbReference>
<feature type="transmembrane region" description="Helical" evidence="1">
    <location>
        <begin position="191"/>
        <end position="215"/>
    </location>
</feature>
<accession>A0A1E7FG88</accession>
<feature type="transmembrane region" description="Helical" evidence="1">
    <location>
        <begin position="79"/>
        <end position="99"/>
    </location>
</feature>
<reference evidence="2 3" key="1">
    <citation type="submission" date="2016-09" db="EMBL/GenBank/DDBJ databases">
        <title>Extensive genetic diversity and differential bi-allelic expression allows diatom success in the polar Southern Ocean.</title>
        <authorList>
            <consortium name="DOE Joint Genome Institute"/>
            <person name="Mock T."/>
            <person name="Otillar R.P."/>
            <person name="Strauss J."/>
            <person name="Dupont C."/>
            <person name="Frickenhaus S."/>
            <person name="Maumus F."/>
            <person name="Mcmullan M."/>
            <person name="Sanges R."/>
            <person name="Schmutz J."/>
            <person name="Toseland A."/>
            <person name="Valas R."/>
            <person name="Veluchamy A."/>
            <person name="Ward B.J."/>
            <person name="Allen A."/>
            <person name="Barry K."/>
            <person name="Falciatore A."/>
            <person name="Ferrante M."/>
            <person name="Fortunato A.E."/>
            <person name="Gloeckner G."/>
            <person name="Gruber A."/>
            <person name="Hipkin R."/>
            <person name="Janech M."/>
            <person name="Kroth P."/>
            <person name="Leese F."/>
            <person name="Lindquist E."/>
            <person name="Lyon B.R."/>
            <person name="Martin J."/>
            <person name="Mayer C."/>
            <person name="Parker M."/>
            <person name="Quesneville H."/>
            <person name="Raymond J."/>
            <person name="Uhlig C."/>
            <person name="Valentin K.U."/>
            <person name="Worden A.Z."/>
            <person name="Armbrust E.V."/>
            <person name="Bowler C."/>
            <person name="Green B."/>
            <person name="Moulton V."/>
            <person name="Van Oosterhout C."/>
            <person name="Grigoriev I."/>
        </authorList>
    </citation>
    <scope>NUCLEOTIDE SEQUENCE [LARGE SCALE GENOMIC DNA]</scope>
    <source>
        <strain evidence="2 3">CCMP1102</strain>
    </source>
</reference>
<evidence type="ECO:0000313" key="3">
    <source>
        <dbReference type="Proteomes" id="UP000095751"/>
    </source>
</evidence>
<proteinExistence type="predicted"/>
<organism evidence="2 3">
    <name type="scientific">Fragilariopsis cylindrus CCMP1102</name>
    <dbReference type="NCBI Taxonomy" id="635003"/>
    <lineage>
        <taxon>Eukaryota</taxon>
        <taxon>Sar</taxon>
        <taxon>Stramenopiles</taxon>
        <taxon>Ochrophyta</taxon>
        <taxon>Bacillariophyta</taxon>
        <taxon>Bacillariophyceae</taxon>
        <taxon>Bacillariophycidae</taxon>
        <taxon>Bacillariales</taxon>
        <taxon>Bacillariaceae</taxon>
        <taxon>Fragilariopsis</taxon>
    </lineage>
</organism>
<keyword evidence="1" id="KW-0472">Membrane</keyword>
<keyword evidence="3" id="KW-1185">Reference proteome</keyword>
<protein>
    <submittedName>
        <fullName evidence="2">Uncharacterized protein</fullName>
    </submittedName>
</protein>
<feature type="transmembrane region" description="Helical" evidence="1">
    <location>
        <begin position="120"/>
        <end position="140"/>
    </location>
</feature>
<dbReference type="OrthoDB" id="50888at2759"/>
<dbReference type="InParanoid" id="A0A1E7FG88"/>
<gene>
    <name evidence="2" type="ORF">FRACYDRAFT_239647</name>
</gene>
<evidence type="ECO:0000256" key="1">
    <source>
        <dbReference type="SAM" id="Phobius"/>
    </source>
</evidence>
<keyword evidence="1" id="KW-1133">Transmembrane helix</keyword>
<evidence type="ECO:0000313" key="2">
    <source>
        <dbReference type="EMBL" id="OEU17045.1"/>
    </source>
</evidence>
<keyword evidence="1" id="KW-0812">Transmembrane</keyword>
<name>A0A1E7FG88_9STRA</name>